<accession>A0A8S9NW14</accession>
<protein>
    <submittedName>
        <fullName evidence="2">Uncharacterized protein</fullName>
    </submittedName>
</protein>
<organism evidence="2 3">
    <name type="scientific">Brassica cretica</name>
    <name type="common">Mustard</name>
    <dbReference type="NCBI Taxonomy" id="69181"/>
    <lineage>
        <taxon>Eukaryota</taxon>
        <taxon>Viridiplantae</taxon>
        <taxon>Streptophyta</taxon>
        <taxon>Embryophyta</taxon>
        <taxon>Tracheophyta</taxon>
        <taxon>Spermatophyta</taxon>
        <taxon>Magnoliopsida</taxon>
        <taxon>eudicotyledons</taxon>
        <taxon>Gunneridae</taxon>
        <taxon>Pentapetalae</taxon>
        <taxon>rosids</taxon>
        <taxon>malvids</taxon>
        <taxon>Brassicales</taxon>
        <taxon>Brassicaceae</taxon>
        <taxon>Brassiceae</taxon>
        <taxon>Brassica</taxon>
    </lineage>
</organism>
<feature type="region of interest" description="Disordered" evidence="1">
    <location>
        <begin position="101"/>
        <end position="120"/>
    </location>
</feature>
<dbReference type="Proteomes" id="UP000712600">
    <property type="component" value="Unassembled WGS sequence"/>
</dbReference>
<feature type="region of interest" description="Disordered" evidence="1">
    <location>
        <begin position="25"/>
        <end position="65"/>
    </location>
</feature>
<proteinExistence type="predicted"/>
<feature type="compositionally biased region" description="Polar residues" evidence="1">
    <location>
        <begin position="25"/>
        <end position="37"/>
    </location>
</feature>
<name>A0A8S9NW14_BRACR</name>
<dbReference type="EMBL" id="QGKX02001621">
    <property type="protein sequence ID" value="KAF3505109.1"/>
    <property type="molecule type" value="Genomic_DNA"/>
</dbReference>
<dbReference type="PANTHER" id="PTHR31267">
    <property type="entry name" value="DENTIN SIALOPHOSPHOPROTEIN-LIKE PROTEIN"/>
    <property type="match status" value="1"/>
</dbReference>
<dbReference type="AlphaFoldDB" id="A0A8S9NW14"/>
<reference evidence="2" key="1">
    <citation type="submission" date="2019-12" db="EMBL/GenBank/DDBJ databases">
        <title>Genome sequencing and annotation of Brassica cretica.</title>
        <authorList>
            <person name="Studholme D.J."/>
            <person name="Sarris P."/>
        </authorList>
    </citation>
    <scope>NUCLEOTIDE SEQUENCE</scope>
    <source>
        <strain evidence="2">PFS-109/04</strain>
        <tissue evidence="2">Leaf</tissue>
    </source>
</reference>
<dbReference type="PANTHER" id="PTHR31267:SF7">
    <property type="entry name" value="DENTIN SIALOPHOSPHOPROTEIN-LIKE PROTEIN"/>
    <property type="match status" value="1"/>
</dbReference>
<gene>
    <name evidence="2" type="ORF">F2Q69_00045273</name>
</gene>
<evidence type="ECO:0000256" key="1">
    <source>
        <dbReference type="SAM" id="MobiDB-lite"/>
    </source>
</evidence>
<evidence type="ECO:0000313" key="2">
    <source>
        <dbReference type="EMBL" id="KAF3505109.1"/>
    </source>
</evidence>
<feature type="compositionally biased region" description="Polar residues" evidence="1">
    <location>
        <begin position="46"/>
        <end position="65"/>
    </location>
</feature>
<evidence type="ECO:0000313" key="3">
    <source>
        <dbReference type="Proteomes" id="UP000712600"/>
    </source>
</evidence>
<sequence>MPGNEFGDRIHYFFGLEGLSQDQHQSQALGGSWSDFSNGLVGDPEGSQSSNSRHGLNLSQQPITPQYSRSVLQEQQNPTNGYMHVQAMPTEANILGVNAESSRDKVSARGFTSDPHKSPMRFEMGGSPVNYDFFGGQQQLNSQLPGMLK</sequence>
<comment type="caution">
    <text evidence="2">The sequence shown here is derived from an EMBL/GenBank/DDBJ whole genome shotgun (WGS) entry which is preliminary data.</text>
</comment>